<proteinExistence type="predicted"/>
<dbReference type="EMBL" id="RAWK01000005">
    <property type="protein sequence ID" value="RKH74444.1"/>
    <property type="molecule type" value="Genomic_DNA"/>
</dbReference>
<evidence type="ECO:0000313" key="2">
    <source>
        <dbReference type="Proteomes" id="UP000267003"/>
    </source>
</evidence>
<dbReference type="AlphaFoldDB" id="A0A3A8RG52"/>
<dbReference type="Proteomes" id="UP000267003">
    <property type="component" value="Unassembled WGS sequence"/>
</dbReference>
<accession>A0A3A8RG52</accession>
<protein>
    <recommendedName>
        <fullName evidence="3">Lipoprotein</fullName>
    </recommendedName>
</protein>
<dbReference type="PROSITE" id="PS51257">
    <property type="entry name" value="PROKAR_LIPOPROTEIN"/>
    <property type="match status" value="1"/>
</dbReference>
<organism evidence="1 2">
    <name type="scientific">Corallococcus aberystwythensis</name>
    <dbReference type="NCBI Taxonomy" id="2316722"/>
    <lineage>
        <taxon>Bacteria</taxon>
        <taxon>Pseudomonadati</taxon>
        <taxon>Myxococcota</taxon>
        <taxon>Myxococcia</taxon>
        <taxon>Myxococcales</taxon>
        <taxon>Cystobacterineae</taxon>
        <taxon>Myxococcaceae</taxon>
        <taxon>Corallococcus</taxon>
    </lineage>
</organism>
<comment type="caution">
    <text evidence="1">The sequence shown here is derived from an EMBL/GenBank/DDBJ whole genome shotgun (WGS) entry which is preliminary data.</text>
</comment>
<name>A0A3A8RG52_9BACT</name>
<sequence length="230" mass="24035">MFSRALTASLLLLAGCQRDSGVKPATPDAGQAVKAPDPDPLAIDCVKGVPQPGRVTIFPTPDFIEIRSISYPLGGADARLVGNREAAVGQACQKATNKDLCLSALDRLAVTRGFNEQCEEDCDAYFLAATRGDTVAAVTTVEMLGSLLGTIDTAQEAALMVFAAGYNPCSRGTQVEPRGAPPVVTARPEGFDGFEVIGYTGHGSVRHTVRVSTAGEVAVVKREVDEKGSP</sequence>
<keyword evidence="2" id="KW-1185">Reference proteome</keyword>
<evidence type="ECO:0008006" key="3">
    <source>
        <dbReference type="Google" id="ProtNLM"/>
    </source>
</evidence>
<reference evidence="2" key="1">
    <citation type="submission" date="2018-09" db="EMBL/GenBank/DDBJ databases">
        <authorList>
            <person name="Livingstone P.G."/>
            <person name="Whitworth D.E."/>
        </authorList>
    </citation>
    <scope>NUCLEOTIDE SEQUENCE [LARGE SCALE GENOMIC DNA]</scope>
    <source>
        <strain evidence="2">AB050A</strain>
    </source>
</reference>
<evidence type="ECO:0000313" key="1">
    <source>
        <dbReference type="EMBL" id="RKH74444.1"/>
    </source>
</evidence>
<gene>
    <name evidence="1" type="ORF">D7W81_01380</name>
</gene>